<evidence type="ECO:0000313" key="2">
    <source>
        <dbReference type="EMBL" id="KDB52740.1"/>
    </source>
</evidence>
<dbReference type="SUPFAM" id="SSF51182">
    <property type="entry name" value="RmlC-like cupins"/>
    <property type="match status" value="1"/>
</dbReference>
<dbReference type="Gene3D" id="2.60.120.10">
    <property type="entry name" value="Jelly Rolls"/>
    <property type="match status" value="1"/>
</dbReference>
<dbReference type="RefSeq" id="WP_051631789.1">
    <property type="nucleotide sequence ID" value="NZ_AZRA01000041.1"/>
</dbReference>
<dbReference type="PANTHER" id="PTHR40943">
    <property type="entry name" value="CYTOPLASMIC PROTEIN-RELATED"/>
    <property type="match status" value="1"/>
</dbReference>
<protein>
    <recommendedName>
        <fullName evidence="1">(S)-ureidoglycine aminohydrolase cupin domain-containing protein</fullName>
    </recommendedName>
</protein>
<dbReference type="Pfam" id="PF05899">
    <property type="entry name" value="Cupin_3"/>
    <property type="match status" value="1"/>
</dbReference>
<keyword evidence="3" id="KW-1185">Reference proteome</keyword>
<feature type="domain" description="(S)-ureidoglycine aminohydrolase cupin" evidence="1">
    <location>
        <begin position="54"/>
        <end position="129"/>
    </location>
</feature>
<organism evidence="2 3">
    <name type="scientific">Sphaerotilus natans subsp. natans DSM 6575</name>
    <dbReference type="NCBI Taxonomy" id="1286631"/>
    <lineage>
        <taxon>Bacteria</taxon>
        <taxon>Pseudomonadati</taxon>
        <taxon>Pseudomonadota</taxon>
        <taxon>Betaproteobacteria</taxon>
        <taxon>Burkholderiales</taxon>
        <taxon>Sphaerotilaceae</taxon>
        <taxon>Sphaerotilus</taxon>
    </lineage>
</organism>
<evidence type="ECO:0000313" key="3">
    <source>
        <dbReference type="Proteomes" id="UP000026714"/>
    </source>
</evidence>
<dbReference type="InterPro" id="IPR014710">
    <property type="entry name" value="RmlC-like_jellyroll"/>
</dbReference>
<dbReference type="InterPro" id="IPR011051">
    <property type="entry name" value="RmlC_Cupin_sf"/>
</dbReference>
<proteinExistence type="predicted"/>
<gene>
    <name evidence="2" type="ORF">X805_16540</name>
</gene>
<dbReference type="STRING" id="34103.SAMN05421778_12041"/>
<accession>A0A059KMZ2</accession>
<evidence type="ECO:0000259" key="1">
    <source>
        <dbReference type="Pfam" id="PF05899"/>
    </source>
</evidence>
<dbReference type="InterPro" id="IPR008579">
    <property type="entry name" value="UGlyAH_Cupin_dom"/>
</dbReference>
<comment type="caution">
    <text evidence="2">The sequence shown here is derived from an EMBL/GenBank/DDBJ whole genome shotgun (WGS) entry which is preliminary data.</text>
</comment>
<dbReference type="eggNOG" id="COG3450">
    <property type="taxonomic scope" value="Bacteria"/>
</dbReference>
<dbReference type="AlphaFoldDB" id="A0A059KMZ2"/>
<dbReference type="Proteomes" id="UP000026714">
    <property type="component" value="Unassembled WGS sequence"/>
</dbReference>
<reference evidence="2 3" key="1">
    <citation type="journal article" date="2014" name="FEMS Microbiol. Ecol.">
        <title>Sphaerotilus natans encrusted with nanoball-shaped Fe(III) oxide minerals formed by nitrate-reducing mixotrophic Fe(II) oxidation.</title>
        <authorList>
            <person name="Park S."/>
            <person name="Kim D.H."/>
            <person name="Lee J.H."/>
            <person name="Hur H.G."/>
        </authorList>
    </citation>
    <scope>NUCLEOTIDE SEQUENCE [LARGE SCALE GENOMIC DNA]</scope>
    <source>
        <strain evidence="2 3">DSM 6575</strain>
    </source>
</reference>
<name>A0A059KMZ2_9BURK</name>
<sequence>MTAPASVPHSTSFDAPAIVLIDNHPATAPAVDHPRADRRLSGCPRRETWTAFEAPQGDLSAGVWTCEPGHWRIVFPPHKDEYFFVLEGRLRLHDAARGTATEVRAGQGAVIPGGFEGSFEVIELVRKHFVVVERP</sequence>
<dbReference type="PANTHER" id="PTHR40943:SF2">
    <property type="entry name" value="(S)-UREIDOGLYCINE AMINOHYDROLASE CUPIN DOMAIN-CONTAINING PROTEIN"/>
    <property type="match status" value="1"/>
</dbReference>
<dbReference type="EMBL" id="AZRA01000041">
    <property type="protein sequence ID" value="KDB52740.1"/>
    <property type="molecule type" value="Genomic_DNA"/>
</dbReference>